<accession>A0A4U8Z7G2</accession>
<evidence type="ECO:0000313" key="1">
    <source>
        <dbReference type="EMBL" id="VFU17387.1"/>
    </source>
</evidence>
<geneLocation type="plasmid" evidence="1 2">
    <name>3</name>
</geneLocation>
<sequence length="97" mass="10629">MDLSRVTFGRISVGLTSLALDGAPGAAPRFKRGSLAAEGDASLTNDGDHLVLRCGCRLRWNCKRRQAQRFGVLGEPHREFADSRLVNKHGIRAQTQI</sequence>
<dbReference type="EMBL" id="LR536452">
    <property type="protein sequence ID" value="VFU17387.1"/>
    <property type="molecule type" value="Genomic_DNA"/>
</dbReference>
<evidence type="ECO:0000313" key="2">
    <source>
        <dbReference type="Proteomes" id="UP000294360"/>
    </source>
</evidence>
<dbReference type="KEGG" id="mtun:MTUNDRAET4_0010.2"/>
<gene>
    <name evidence="1" type="ORF">MTUNDRAET4_0010</name>
</gene>
<name>A0A4U8Z7G2_METTU</name>
<dbReference type="Proteomes" id="UP000294360">
    <property type="component" value="Plasmid 3"/>
</dbReference>
<proteinExistence type="predicted"/>
<protein>
    <submittedName>
        <fullName evidence="1">Uncharacterized protein</fullName>
    </submittedName>
</protein>
<keyword evidence="1" id="KW-0614">Plasmid</keyword>
<organism evidence="1 2">
    <name type="scientific">Methylocella tundrae</name>
    <dbReference type="NCBI Taxonomy" id="227605"/>
    <lineage>
        <taxon>Bacteria</taxon>
        <taxon>Pseudomonadati</taxon>
        <taxon>Pseudomonadota</taxon>
        <taxon>Alphaproteobacteria</taxon>
        <taxon>Hyphomicrobiales</taxon>
        <taxon>Beijerinckiaceae</taxon>
        <taxon>Methylocella</taxon>
    </lineage>
</organism>
<reference evidence="1 2" key="1">
    <citation type="submission" date="2019-03" db="EMBL/GenBank/DDBJ databases">
        <authorList>
            <person name="Kox A.R. M."/>
        </authorList>
    </citation>
    <scope>NUCLEOTIDE SEQUENCE [LARGE SCALE GENOMIC DNA]</scope>
    <source>
        <strain evidence="1">MTUNDRAET4 annotated genome</strain>
        <plasmid evidence="2">3</plasmid>
    </source>
</reference>
<dbReference type="AlphaFoldDB" id="A0A4U8Z7G2"/>